<dbReference type="PROSITE" id="PS51296">
    <property type="entry name" value="RIESKE"/>
    <property type="match status" value="1"/>
</dbReference>
<evidence type="ECO:0000313" key="6">
    <source>
        <dbReference type="EMBL" id="BAN49448.1"/>
    </source>
</evidence>
<dbReference type="HOGENOM" id="CLU_055690_5_0_6"/>
<dbReference type="eggNOG" id="COG2146">
    <property type="taxonomic scope" value="Bacteria"/>
</dbReference>
<dbReference type="InterPro" id="IPR017941">
    <property type="entry name" value="Rieske_2Fe-2S"/>
</dbReference>
<feature type="domain" description="Rieske" evidence="5">
    <location>
        <begin position="1"/>
        <end position="97"/>
    </location>
</feature>
<dbReference type="Proteomes" id="UP000015503">
    <property type="component" value="Chromosome"/>
</dbReference>
<protein>
    <submittedName>
        <fullName evidence="6">Putative Rieske iron-sulfur protein</fullName>
    </submittedName>
</protein>
<dbReference type="CDD" id="cd03467">
    <property type="entry name" value="Rieske"/>
    <property type="match status" value="1"/>
</dbReference>
<keyword evidence="7" id="KW-1185">Reference proteome</keyword>
<proteinExistence type="predicted"/>
<sequence>MFVALERLINLQDGYRGTFQVQGRHLLLIVVDQQPILMENRCPHQGAPLHTGTLEGSVLRCSRHGIAFDLGNGRPLNAPCPPLQRLPLAYDGDRIGLDL</sequence>
<dbReference type="AlphaFoldDB" id="S6ATL4"/>
<evidence type="ECO:0000313" key="7">
    <source>
        <dbReference type="Proteomes" id="UP000015503"/>
    </source>
</evidence>
<accession>S6ATL4</accession>
<reference evidence="6 7" key="1">
    <citation type="journal article" date="2013" name="Genome Announc.">
        <title>Complete Genome Sequence of the Carbazole Degrader Pseudomonas resinovorans Strain CA10 (NBRC 106553).</title>
        <authorList>
            <person name="Shintani M."/>
            <person name="Hosoyama A."/>
            <person name="Ohji S."/>
            <person name="Tsuchikane K."/>
            <person name="Takarada H."/>
            <person name="Yamazoe A."/>
            <person name="Fujita N."/>
            <person name="Nojiri H."/>
        </authorList>
    </citation>
    <scope>NUCLEOTIDE SEQUENCE [LARGE SCALE GENOMIC DNA]</scope>
    <source>
        <strain evidence="6 7">NBRC 106553</strain>
    </source>
</reference>
<evidence type="ECO:0000259" key="5">
    <source>
        <dbReference type="PROSITE" id="PS51296"/>
    </source>
</evidence>
<organism evidence="6 7">
    <name type="scientific">Metapseudomonas resinovorans NBRC 106553</name>
    <dbReference type="NCBI Taxonomy" id="1245471"/>
    <lineage>
        <taxon>Bacteria</taxon>
        <taxon>Pseudomonadati</taxon>
        <taxon>Pseudomonadota</taxon>
        <taxon>Gammaproteobacteria</taxon>
        <taxon>Pseudomonadales</taxon>
        <taxon>Pseudomonadaceae</taxon>
        <taxon>Metapseudomonas</taxon>
    </lineage>
</organism>
<dbReference type="RefSeq" id="WP_016493586.1">
    <property type="nucleotide sequence ID" value="NC_021499.1"/>
</dbReference>
<keyword evidence="3" id="KW-0408">Iron</keyword>
<dbReference type="EMBL" id="AP013068">
    <property type="protein sequence ID" value="BAN49448.1"/>
    <property type="molecule type" value="Genomic_DNA"/>
</dbReference>
<dbReference type="PATRIC" id="fig|1245471.3.peg.3753"/>
<evidence type="ECO:0000256" key="1">
    <source>
        <dbReference type="ARBA" id="ARBA00022714"/>
    </source>
</evidence>
<dbReference type="InterPro" id="IPR036922">
    <property type="entry name" value="Rieske_2Fe-2S_sf"/>
</dbReference>
<keyword evidence="2" id="KW-0479">Metal-binding</keyword>
<evidence type="ECO:0000256" key="4">
    <source>
        <dbReference type="ARBA" id="ARBA00023014"/>
    </source>
</evidence>
<name>S6ATL4_METRE</name>
<dbReference type="KEGG" id="pre:PCA10_37160"/>
<evidence type="ECO:0000256" key="2">
    <source>
        <dbReference type="ARBA" id="ARBA00022723"/>
    </source>
</evidence>
<dbReference type="SUPFAM" id="SSF50022">
    <property type="entry name" value="ISP domain"/>
    <property type="match status" value="1"/>
</dbReference>
<dbReference type="STRING" id="1245471.PCA10_37160"/>
<dbReference type="OrthoDB" id="9800167at2"/>
<gene>
    <name evidence="6" type="ORF">PCA10_37160</name>
</gene>
<evidence type="ECO:0000256" key="3">
    <source>
        <dbReference type="ARBA" id="ARBA00023004"/>
    </source>
</evidence>
<dbReference type="Pfam" id="PF00355">
    <property type="entry name" value="Rieske"/>
    <property type="match status" value="1"/>
</dbReference>
<dbReference type="GO" id="GO:0046872">
    <property type="term" value="F:metal ion binding"/>
    <property type="evidence" value="ECO:0007669"/>
    <property type="project" value="UniProtKB-KW"/>
</dbReference>
<dbReference type="GO" id="GO:0051537">
    <property type="term" value="F:2 iron, 2 sulfur cluster binding"/>
    <property type="evidence" value="ECO:0007669"/>
    <property type="project" value="UniProtKB-KW"/>
</dbReference>
<keyword evidence="4" id="KW-0411">Iron-sulfur</keyword>
<dbReference type="Gene3D" id="2.102.10.10">
    <property type="entry name" value="Rieske [2Fe-2S] iron-sulphur domain"/>
    <property type="match status" value="1"/>
</dbReference>
<keyword evidence="1" id="KW-0001">2Fe-2S</keyword>